<name>A0ABP8L0A3_9BURK</name>
<proteinExistence type="predicted"/>
<dbReference type="Gene3D" id="2.40.50.180">
    <property type="entry name" value="CheA-289, Domain 4"/>
    <property type="match status" value="1"/>
</dbReference>
<dbReference type="InterPro" id="IPR039315">
    <property type="entry name" value="CheW"/>
</dbReference>
<dbReference type="InterPro" id="IPR036061">
    <property type="entry name" value="CheW-like_dom_sf"/>
</dbReference>
<evidence type="ECO:0000256" key="3">
    <source>
        <dbReference type="ARBA" id="ARBA00022490"/>
    </source>
</evidence>
<dbReference type="PROSITE" id="PS50851">
    <property type="entry name" value="CHEW"/>
    <property type="match status" value="1"/>
</dbReference>
<protein>
    <recommendedName>
        <fullName evidence="2">Chemotaxis protein CheW</fullName>
    </recommendedName>
</protein>
<evidence type="ECO:0000256" key="2">
    <source>
        <dbReference type="ARBA" id="ARBA00021483"/>
    </source>
</evidence>
<organism evidence="5 6">
    <name type="scientific">Acidovorax lacteus</name>
    <dbReference type="NCBI Taxonomy" id="1924988"/>
    <lineage>
        <taxon>Bacteria</taxon>
        <taxon>Pseudomonadati</taxon>
        <taxon>Pseudomonadota</taxon>
        <taxon>Betaproteobacteria</taxon>
        <taxon>Burkholderiales</taxon>
        <taxon>Comamonadaceae</taxon>
        <taxon>Acidovorax</taxon>
    </lineage>
</organism>
<sequence>MDALLSPSAITGAPAPVAAIPDAFLLFAIGSEEYGVDIRAVQEIRSYERPTSIALAPAEMKGVLSLRGTIVPIVDLRIRLGLHDAEYGPLTVVVVMRLDRGMVGLVVDRVSDVLSLAPAQLRPVPALQSGFDASHLLALASVDERTVMLLDMERFLRSEGYGRESTGLATAPVPVH</sequence>
<dbReference type="InterPro" id="IPR002545">
    <property type="entry name" value="CheW-lke_dom"/>
</dbReference>
<dbReference type="PANTHER" id="PTHR22617:SF45">
    <property type="entry name" value="CHEMOTAXIS PROTEIN CHEW"/>
    <property type="match status" value="1"/>
</dbReference>
<dbReference type="Proteomes" id="UP001501788">
    <property type="component" value="Unassembled WGS sequence"/>
</dbReference>
<dbReference type="PANTHER" id="PTHR22617">
    <property type="entry name" value="CHEMOTAXIS SENSOR HISTIDINE KINASE-RELATED"/>
    <property type="match status" value="1"/>
</dbReference>
<evidence type="ECO:0000313" key="5">
    <source>
        <dbReference type="EMBL" id="GAA4419217.1"/>
    </source>
</evidence>
<evidence type="ECO:0000256" key="1">
    <source>
        <dbReference type="ARBA" id="ARBA00004496"/>
    </source>
</evidence>
<dbReference type="SMART" id="SM00260">
    <property type="entry name" value="CheW"/>
    <property type="match status" value="1"/>
</dbReference>
<dbReference type="EMBL" id="BAABEX010000004">
    <property type="protein sequence ID" value="GAA4419217.1"/>
    <property type="molecule type" value="Genomic_DNA"/>
</dbReference>
<comment type="caution">
    <text evidence="5">The sequence shown here is derived from an EMBL/GenBank/DDBJ whole genome shotgun (WGS) entry which is preliminary data.</text>
</comment>
<gene>
    <name evidence="5" type="ORF">GCM10023090_05210</name>
</gene>
<dbReference type="Gene3D" id="2.30.30.40">
    <property type="entry name" value="SH3 Domains"/>
    <property type="match status" value="1"/>
</dbReference>
<keyword evidence="3" id="KW-0963">Cytoplasm</keyword>
<comment type="subcellular location">
    <subcellularLocation>
        <location evidence="1">Cytoplasm</location>
    </subcellularLocation>
</comment>
<feature type="domain" description="CheW-like" evidence="4">
    <location>
        <begin position="21"/>
        <end position="161"/>
    </location>
</feature>
<dbReference type="Pfam" id="PF01584">
    <property type="entry name" value="CheW"/>
    <property type="match status" value="1"/>
</dbReference>
<keyword evidence="6" id="KW-1185">Reference proteome</keyword>
<dbReference type="RefSeq" id="WP_345060931.1">
    <property type="nucleotide sequence ID" value="NZ_BAABEX010000004.1"/>
</dbReference>
<evidence type="ECO:0000259" key="4">
    <source>
        <dbReference type="PROSITE" id="PS50851"/>
    </source>
</evidence>
<accession>A0ABP8L0A3</accession>
<dbReference type="SUPFAM" id="SSF50341">
    <property type="entry name" value="CheW-like"/>
    <property type="match status" value="1"/>
</dbReference>
<reference evidence="6" key="1">
    <citation type="journal article" date="2019" name="Int. J. Syst. Evol. Microbiol.">
        <title>The Global Catalogue of Microorganisms (GCM) 10K type strain sequencing project: providing services to taxonomists for standard genome sequencing and annotation.</title>
        <authorList>
            <consortium name="The Broad Institute Genomics Platform"/>
            <consortium name="The Broad Institute Genome Sequencing Center for Infectious Disease"/>
            <person name="Wu L."/>
            <person name="Ma J."/>
        </authorList>
    </citation>
    <scope>NUCLEOTIDE SEQUENCE [LARGE SCALE GENOMIC DNA]</scope>
    <source>
        <strain evidence="6">JCM 31890</strain>
    </source>
</reference>
<evidence type="ECO:0000313" key="6">
    <source>
        <dbReference type="Proteomes" id="UP001501788"/>
    </source>
</evidence>